<dbReference type="GO" id="GO:0016024">
    <property type="term" value="P:CDP-diacylglycerol biosynthetic process"/>
    <property type="evidence" value="ECO:0007669"/>
    <property type="project" value="TreeGrafter"/>
</dbReference>
<gene>
    <name evidence="20" type="ORF">QJ036_05015</name>
</gene>
<evidence type="ECO:0000256" key="11">
    <source>
        <dbReference type="ARBA" id="ARBA00022692"/>
    </source>
</evidence>
<keyword evidence="12 18" id="KW-0548">Nucleotidyltransferase</keyword>
<keyword evidence="8" id="KW-1003">Cell membrane</keyword>
<evidence type="ECO:0000256" key="9">
    <source>
        <dbReference type="ARBA" id="ARBA00022516"/>
    </source>
</evidence>
<evidence type="ECO:0000256" key="19">
    <source>
        <dbReference type="SAM" id="Phobius"/>
    </source>
</evidence>
<comment type="pathway">
    <text evidence="4">Lipid metabolism.</text>
</comment>
<dbReference type="GO" id="GO:0004605">
    <property type="term" value="F:phosphatidate cytidylyltransferase activity"/>
    <property type="evidence" value="ECO:0007669"/>
    <property type="project" value="UniProtKB-EC"/>
</dbReference>
<dbReference type="Proteomes" id="UP001300383">
    <property type="component" value="Unassembled WGS sequence"/>
</dbReference>
<comment type="similarity">
    <text evidence="5 18">Belongs to the CDS family.</text>
</comment>
<evidence type="ECO:0000256" key="5">
    <source>
        <dbReference type="ARBA" id="ARBA00010185"/>
    </source>
</evidence>
<keyword evidence="17" id="KW-1208">Phospholipid metabolism</keyword>
<evidence type="ECO:0000256" key="8">
    <source>
        <dbReference type="ARBA" id="ARBA00022475"/>
    </source>
</evidence>
<dbReference type="PROSITE" id="PS01315">
    <property type="entry name" value="CDS"/>
    <property type="match status" value="1"/>
</dbReference>
<organism evidence="20 21">
    <name type="scientific">Fusibacillus kribbianus</name>
    <dbReference type="NCBI Taxonomy" id="3044208"/>
    <lineage>
        <taxon>Bacteria</taxon>
        <taxon>Bacillati</taxon>
        <taxon>Bacillota</taxon>
        <taxon>Clostridia</taxon>
        <taxon>Lachnospirales</taxon>
        <taxon>Lachnospiraceae</taxon>
        <taxon>Fusibacillus</taxon>
    </lineage>
</organism>
<feature type="transmembrane region" description="Helical" evidence="19">
    <location>
        <begin position="51"/>
        <end position="70"/>
    </location>
</feature>
<dbReference type="PANTHER" id="PTHR46382:SF1">
    <property type="entry name" value="PHOSPHATIDATE CYTIDYLYLTRANSFERASE"/>
    <property type="match status" value="1"/>
</dbReference>
<dbReference type="EMBL" id="JASGBQ010000005">
    <property type="protein sequence ID" value="MDI9241839.1"/>
    <property type="molecule type" value="Genomic_DNA"/>
</dbReference>
<dbReference type="EC" id="2.7.7.41" evidence="6 18"/>
<feature type="transmembrane region" description="Helical" evidence="19">
    <location>
        <begin position="82"/>
        <end position="100"/>
    </location>
</feature>
<dbReference type="PANTHER" id="PTHR46382">
    <property type="entry name" value="PHOSPHATIDATE CYTIDYLYLTRANSFERASE"/>
    <property type="match status" value="1"/>
</dbReference>
<dbReference type="AlphaFoldDB" id="A0AAP4EWT9"/>
<comment type="caution">
    <text evidence="20">The sequence shown here is derived from an EMBL/GenBank/DDBJ whole genome shotgun (WGS) entry which is preliminary data.</text>
</comment>
<dbReference type="GO" id="GO:0005886">
    <property type="term" value="C:plasma membrane"/>
    <property type="evidence" value="ECO:0007669"/>
    <property type="project" value="UniProtKB-SubCell"/>
</dbReference>
<evidence type="ECO:0000256" key="13">
    <source>
        <dbReference type="ARBA" id="ARBA00022989"/>
    </source>
</evidence>
<keyword evidence="10 18" id="KW-0808">Transferase</keyword>
<evidence type="ECO:0000256" key="16">
    <source>
        <dbReference type="ARBA" id="ARBA00023209"/>
    </source>
</evidence>
<keyword evidence="15 19" id="KW-0472">Membrane</keyword>
<evidence type="ECO:0000256" key="3">
    <source>
        <dbReference type="ARBA" id="ARBA00005119"/>
    </source>
</evidence>
<proteinExistence type="inferred from homology"/>
<reference evidence="20 21" key="1">
    <citation type="submission" date="2023-05" db="EMBL/GenBank/DDBJ databases">
        <title>[ruminococcus] sp. nov., isolated from a pig farm feces dump.</title>
        <authorList>
            <person name="Chang Y.-H."/>
        </authorList>
    </citation>
    <scope>NUCLEOTIDE SEQUENCE [LARGE SCALE GENOMIC DNA]</scope>
    <source>
        <strain evidence="20 21">YH-rum2234</strain>
    </source>
</reference>
<evidence type="ECO:0000256" key="1">
    <source>
        <dbReference type="ARBA" id="ARBA00001698"/>
    </source>
</evidence>
<sequence>MFKTRLISGIVLVAVIFGLLFPGGNVLAAGLALISIIGMYELYRTVSAEKTGLGAVGYLAAAAYYLLLVFSENPTVDSFPVVFFVAVLMAVMAVYVLTFPKYQAPQVMTVFFGLIYVAVMLSYIYRTRAMSGGVLLVWLVFLSSWGCDTCAYCVGMLIGKHKLAPKLSPKKSVEGGIGGVVGAGILGAVYGAVFAGGLSAALSNPVLDCAIICMVGAVISQIGDLAASAIKRNHKVKDYGTLIPGHGGILDRFDSVIFVAPGIYYTIVLLTEGTEALARFLA</sequence>
<keyword evidence="13 19" id="KW-1133">Transmembrane helix</keyword>
<name>A0AAP4EWT9_9FIRM</name>
<evidence type="ECO:0000256" key="2">
    <source>
        <dbReference type="ARBA" id="ARBA00004651"/>
    </source>
</evidence>
<evidence type="ECO:0000313" key="21">
    <source>
        <dbReference type="Proteomes" id="UP001300383"/>
    </source>
</evidence>
<keyword evidence="11 18" id="KW-0812">Transmembrane</keyword>
<evidence type="ECO:0000256" key="18">
    <source>
        <dbReference type="RuleBase" id="RU003938"/>
    </source>
</evidence>
<feature type="transmembrane region" description="Helical" evidence="19">
    <location>
        <begin position="205"/>
        <end position="227"/>
    </location>
</feature>
<feature type="transmembrane region" description="Helical" evidence="19">
    <location>
        <begin position="107"/>
        <end position="125"/>
    </location>
</feature>
<feature type="transmembrane region" description="Helical" evidence="19">
    <location>
        <begin position="6"/>
        <end position="39"/>
    </location>
</feature>
<evidence type="ECO:0000256" key="14">
    <source>
        <dbReference type="ARBA" id="ARBA00023098"/>
    </source>
</evidence>
<evidence type="ECO:0000256" key="12">
    <source>
        <dbReference type="ARBA" id="ARBA00022695"/>
    </source>
</evidence>
<comment type="subcellular location">
    <subcellularLocation>
        <location evidence="2">Cell membrane</location>
        <topology evidence="2">Multi-pass membrane protein</topology>
    </subcellularLocation>
</comment>
<accession>A0AAP4EWT9</accession>
<protein>
    <recommendedName>
        <fullName evidence="7 18">Phosphatidate cytidylyltransferase</fullName>
        <ecNumber evidence="6 18">2.7.7.41</ecNumber>
    </recommendedName>
</protein>
<evidence type="ECO:0000256" key="10">
    <source>
        <dbReference type="ARBA" id="ARBA00022679"/>
    </source>
</evidence>
<keyword evidence="16" id="KW-0594">Phospholipid biosynthesis</keyword>
<comment type="catalytic activity">
    <reaction evidence="1 18">
        <text>a 1,2-diacyl-sn-glycero-3-phosphate + CTP + H(+) = a CDP-1,2-diacyl-sn-glycerol + diphosphate</text>
        <dbReference type="Rhea" id="RHEA:16229"/>
        <dbReference type="ChEBI" id="CHEBI:15378"/>
        <dbReference type="ChEBI" id="CHEBI:33019"/>
        <dbReference type="ChEBI" id="CHEBI:37563"/>
        <dbReference type="ChEBI" id="CHEBI:58332"/>
        <dbReference type="ChEBI" id="CHEBI:58608"/>
        <dbReference type="EC" id="2.7.7.41"/>
    </reaction>
</comment>
<keyword evidence="21" id="KW-1185">Reference proteome</keyword>
<evidence type="ECO:0000256" key="6">
    <source>
        <dbReference type="ARBA" id="ARBA00012487"/>
    </source>
</evidence>
<evidence type="ECO:0000256" key="17">
    <source>
        <dbReference type="ARBA" id="ARBA00023264"/>
    </source>
</evidence>
<feature type="transmembrane region" description="Helical" evidence="19">
    <location>
        <begin position="179"/>
        <end position="199"/>
    </location>
</feature>
<comment type="pathway">
    <text evidence="3 18">Phospholipid metabolism; CDP-diacylglycerol biosynthesis; CDP-diacylglycerol from sn-glycerol 3-phosphate: step 3/3.</text>
</comment>
<keyword evidence="9" id="KW-0444">Lipid biosynthesis</keyword>
<evidence type="ECO:0000256" key="15">
    <source>
        <dbReference type="ARBA" id="ARBA00023136"/>
    </source>
</evidence>
<feature type="transmembrane region" description="Helical" evidence="19">
    <location>
        <begin position="137"/>
        <end position="158"/>
    </location>
</feature>
<evidence type="ECO:0000256" key="4">
    <source>
        <dbReference type="ARBA" id="ARBA00005189"/>
    </source>
</evidence>
<dbReference type="Pfam" id="PF01148">
    <property type="entry name" value="CTP_transf_1"/>
    <property type="match status" value="1"/>
</dbReference>
<keyword evidence="14" id="KW-0443">Lipid metabolism</keyword>
<evidence type="ECO:0000313" key="20">
    <source>
        <dbReference type="EMBL" id="MDI9241839.1"/>
    </source>
</evidence>
<dbReference type="RefSeq" id="WP_283230344.1">
    <property type="nucleotide sequence ID" value="NZ_JASGBQ010000005.1"/>
</dbReference>
<evidence type="ECO:0000256" key="7">
    <source>
        <dbReference type="ARBA" id="ARBA00019373"/>
    </source>
</evidence>
<dbReference type="InterPro" id="IPR000374">
    <property type="entry name" value="PC_trans"/>
</dbReference>